<dbReference type="AlphaFoldDB" id="A0A6S6VDQ0"/>
<proteinExistence type="predicted"/>
<feature type="compositionally biased region" description="Polar residues" evidence="1">
    <location>
        <begin position="617"/>
        <end position="636"/>
    </location>
</feature>
<protein>
    <submittedName>
        <fullName evidence="2">Uncharacterized protein</fullName>
    </submittedName>
</protein>
<sequence>MLPAAGPNGPPPRTHIHLHPGTAYFVPGTHLPGLGASDLNPNVAPYGFPSVSDAPGVPPNYNPAHAPSNYQPNYTPNPGASAHVPTSTYDPGAFGAYATAHSSVFAPAPSQYDPLKAMLEQLVKTVTDQSAQLATMSHMLTSMNEVQKKFALTTQNHLNRMNNLIKAQTQSQEPLKTDEQRLYDAASPTISFSLNHAKDLAIITTMKPAQIIAAISRAGGAWKHVRGCTLHTRNPKSHELVLTPTSWQAREKILAASLNAMRNQLGLSIHFQPNQDLYWILVGGWSMRDKESLKKLTDKDDPEHKKVCKQLWSKENSVNIADLDFKNSFYLLWGFSSPKEALKLWAKSVFFEGVVGHGVPIDLKGIPIFCRRCGRPGHMSSRCENSDALVVVNPINDMRDIDDGGKSTELWPCLNCGEAHIAPGDSKCKPGAEKVCLNCKRGTRQGDTIPDIAKGHDTLSPICPNPDVRAYYALCCDIRQSRPGWTAGFTQPDYKSVWSSMDKAIPQSSKPDTMPRHPAMGSTSLHDDEMPPGPWDDADVPTFADEAIAERGRREQNVTNQEISAGTLRDAFEYMKSRPSSTTRSSSAMSTKRNKRSSSVATTTRVSRTSSAKRTPRSGSVESARTLQQAQLTVESSDPVDPELLTTVPSETTTTNTERTSTIPIDSRTPVPAPLPDVSTTPHAKNTLITSADVMTSIPVFGRGRPITSPARVSRSLSPMKRRAYESPETAPRSPSKRPIKQFTSRIPAIDSTVNLSQQALRQLPRLNLNLGTGKCSL</sequence>
<feature type="region of interest" description="Disordered" evidence="1">
    <location>
        <begin position="504"/>
        <end position="532"/>
    </location>
</feature>
<gene>
    <name evidence="2" type="ORF">PTTW11_03388</name>
</gene>
<evidence type="ECO:0000313" key="2">
    <source>
        <dbReference type="EMBL" id="CAE7022184.1"/>
    </source>
</evidence>
<reference evidence="2" key="1">
    <citation type="submission" date="2021-02" db="EMBL/GenBank/DDBJ databases">
        <authorList>
            <person name="Syme A R."/>
            <person name="Syme A R."/>
            <person name="Moolhuijzen P."/>
        </authorList>
    </citation>
    <scope>NUCLEOTIDE SEQUENCE</scope>
    <source>
        <strain evidence="2">W1-1</strain>
    </source>
</reference>
<accession>A0A6S6VDQ0</accession>
<feature type="region of interest" description="Disordered" evidence="1">
    <location>
        <begin position="57"/>
        <end position="85"/>
    </location>
</feature>
<name>A0A6S6VDQ0_9PLEO</name>
<feature type="region of interest" description="Disordered" evidence="1">
    <location>
        <begin position="550"/>
        <end position="684"/>
    </location>
</feature>
<evidence type="ECO:0000256" key="1">
    <source>
        <dbReference type="SAM" id="MobiDB-lite"/>
    </source>
</evidence>
<feature type="region of interest" description="Disordered" evidence="1">
    <location>
        <begin position="701"/>
        <end position="740"/>
    </location>
</feature>
<dbReference type="Proteomes" id="UP000472372">
    <property type="component" value="Chromosome 3"/>
</dbReference>
<feature type="compositionally biased region" description="Low complexity" evidence="1">
    <location>
        <begin position="646"/>
        <end position="665"/>
    </location>
</feature>
<dbReference type="GO" id="GO:0008270">
    <property type="term" value="F:zinc ion binding"/>
    <property type="evidence" value="ECO:0007669"/>
    <property type="project" value="InterPro"/>
</dbReference>
<feature type="region of interest" description="Disordered" evidence="1">
    <location>
        <begin position="1"/>
        <end position="20"/>
    </location>
</feature>
<dbReference type="PROSITE" id="PS50158">
    <property type="entry name" value="ZF_CCHC"/>
    <property type="match status" value="1"/>
</dbReference>
<organism evidence="2 3">
    <name type="scientific">Pyrenophora teres f. teres</name>
    <dbReference type="NCBI Taxonomy" id="97479"/>
    <lineage>
        <taxon>Eukaryota</taxon>
        <taxon>Fungi</taxon>
        <taxon>Dikarya</taxon>
        <taxon>Ascomycota</taxon>
        <taxon>Pezizomycotina</taxon>
        <taxon>Dothideomycetes</taxon>
        <taxon>Pleosporomycetidae</taxon>
        <taxon>Pleosporales</taxon>
        <taxon>Pleosporineae</taxon>
        <taxon>Pleosporaceae</taxon>
        <taxon>Pyrenophora</taxon>
    </lineage>
</organism>
<feature type="compositionally biased region" description="Low complexity" evidence="1">
    <location>
        <begin position="577"/>
        <end position="613"/>
    </location>
</feature>
<dbReference type="InterPro" id="IPR001878">
    <property type="entry name" value="Znf_CCHC"/>
</dbReference>
<dbReference type="GO" id="GO:0003676">
    <property type="term" value="F:nucleic acid binding"/>
    <property type="evidence" value="ECO:0007669"/>
    <property type="project" value="InterPro"/>
</dbReference>
<dbReference type="EMBL" id="HG992979">
    <property type="protein sequence ID" value="CAE7022184.1"/>
    <property type="molecule type" value="Genomic_DNA"/>
</dbReference>
<feature type="compositionally biased region" description="Polar residues" evidence="1">
    <location>
        <begin position="68"/>
        <end position="85"/>
    </location>
</feature>
<evidence type="ECO:0000313" key="3">
    <source>
        <dbReference type="Proteomes" id="UP000472372"/>
    </source>
</evidence>